<dbReference type="Proteomes" id="UP000280586">
    <property type="component" value="Chromosome"/>
</dbReference>
<keyword evidence="4" id="KW-1185">Reference proteome</keyword>
<dbReference type="Proteomes" id="UP001055437">
    <property type="component" value="Chromosome"/>
</dbReference>
<dbReference type="AlphaFoldDB" id="A0A9N7PLE2"/>
<gene>
    <name evidence="1" type="ORF">CP523_13295</name>
    <name evidence="2" type="ORF">NH397_05690</name>
</gene>
<dbReference type="EMBL" id="CP023671">
    <property type="protein sequence ID" value="AYE35322.1"/>
    <property type="molecule type" value="Genomic_DNA"/>
</dbReference>
<dbReference type="RefSeq" id="WP_120140948.1">
    <property type="nucleotide sequence ID" value="NZ_CP023671.1"/>
</dbReference>
<reference evidence="1 3" key="1">
    <citation type="submission" date="2017-09" db="EMBL/GenBank/DDBJ databases">
        <authorList>
            <person name="Thomas P."/>
            <person name="Seyboldt C."/>
        </authorList>
    </citation>
    <scope>NUCLEOTIDE SEQUENCE [LARGE SCALE GENOMIC DNA]</scope>
    <source>
        <strain evidence="1 3">DSM 7534</strain>
    </source>
</reference>
<evidence type="ECO:0000313" key="4">
    <source>
        <dbReference type="Proteomes" id="UP001055437"/>
    </source>
</evidence>
<evidence type="ECO:0000313" key="1">
    <source>
        <dbReference type="EMBL" id="AYE35322.1"/>
    </source>
</evidence>
<proteinExistence type="predicted"/>
<protein>
    <submittedName>
        <fullName evidence="1">Uncharacterized protein</fullName>
    </submittedName>
</protein>
<dbReference type="KEGG" id="csep:CP523_13295"/>
<dbReference type="GeneID" id="303561661"/>
<dbReference type="EMBL" id="CP099799">
    <property type="protein sequence ID" value="USS01921.1"/>
    <property type="molecule type" value="Genomic_DNA"/>
</dbReference>
<organism evidence="1 3">
    <name type="scientific">Clostridium septicum</name>
    <dbReference type="NCBI Taxonomy" id="1504"/>
    <lineage>
        <taxon>Bacteria</taxon>
        <taxon>Bacillati</taxon>
        <taxon>Bacillota</taxon>
        <taxon>Clostridia</taxon>
        <taxon>Eubacteriales</taxon>
        <taxon>Clostridiaceae</taxon>
        <taxon>Clostridium</taxon>
    </lineage>
</organism>
<evidence type="ECO:0000313" key="2">
    <source>
        <dbReference type="EMBL" id="USS01921.1"/>
    </source>
</evidence>
<evidence type="ECO:0000313" key="3">
    <source>
        <dbReference type="Proteomes" id="UP000280586"/>
    </source>
</evidence>
<name>A0A9N7PLE2_CLOSE</name>
<reference evidence="2" key="2">
    <citation type="submission" date="2022-06" db="EMBL/GenBank/DDBJ databases">
        <authorList>
            <person name="Holder M.E."/>
            <person name="Ajami N.J."/>
            <person name="Petrosino J.F."/>
        </authorList>
    </citation>
    <scope>NUCLEOTIDE SEQUENCE</scope>
    <source>
        <strain evidence="2">RMA 8861</strain>
    </source>
</reference>
<sequence>MTNITNELNKIKNAIFGKDVRQSIHDAIKECYRNASVEHDNANMEVLIARGVHETLNDRITNCEDKITNNINTVETKMNIGDKIKVSQIDKNQGKIDQTYLTDELLQQISGNAPINSIPPDKGVTTEKLADKSVTKSKIADDVQLFPHQIAPGKIVFDGLTAVKLPSSNAIVTVNKPSKLANSEYSIDITSTSSEGYGWIAQIPNNITLNEVETNTYGNKLTFIIQYSYNGTSKLSLNGRVYYKDETSETFNINNVFESATNKVAVIEVEFNKPIKSGTYLYVSPELNKTFTYTKNIYYYGGAIDDVYSKYLLDLRIDKTNRDIDVISSKIEGVTVETNHYPFSDRFISGSNVIIQTNNSTFSNNSAVLLDDKNSLGGNWWVKYHGEDNNDMPYMQIKISNSFISDIDKKIKLESYKDDGYIEFDIIIDSKKSFNVNAQIVGRYQNSLWTYFRDIPITHKGGRQVYKRKLYFEKSYLGDKLIDDYNFFAIYLVFKSRLTKEDVFYISGITNKYGSSLNPDKIKLERKNFTDKCVPYSALGDEVIKLLNYGANETKVSNEKIVFAGDSVTWGNGGLNDGYLEVIDEIVRFKYSNTVTIDQVTVNGANKIINSPKLFKSKACEIIGVDNSITFLMKSDKVKIAYAINRESKGAAICEVLVDNKVIDTFSTYNPRRKGRKTLTFNADGATRKFQLKEAFTYNHVVTHKGVSLTGELNRGSYGSKFPKGHDYMIIRALDNDEVKHTLFFKDAPAAGEIKITFDYGESITYAKTTVGELGTLLDSGLESYYGDGNVAFDPSNAVSLSSGLDFRKVDKDCFKTYNFASNKTREIKIRIKSLDPRVIPGDTPTFVFNFATDRNFEYMNAGIGGFQYNMFNKETGIINYKKLAEYEPDKIVALMGANDDWGKAEYPVYQPRIVQADYLEKNSYYWIANPIKNESNYNINDRWTDIKAFDKYSITLADNVVIGDVNKHDILIINKWGNDERYCQVRLIDSIDKSKKKITFLTPIDTELVNLDTKVHIKSIKKLGDDIDLFISKLRAYDNINPEIYLACMGVSNMNHRQLLGYREYIRYIAKKNNVKFIDMFTPTSEYQSTVERTITYEINSTGANDYIILKETENINPILRNVTVEVDGMNIFDGKNVRLSGGYGYYWNTDLTHGYKTTPTRLLLKEPIEAGKKIIVKGTTERYSGDYCHMGAETGKYLYGTTILKNLL</sequence>
<dbReference type="SUPFAM" id="SSF52266">
    <property type="entry name" value="SGNH hydrolase"/>
    <property type="match status" value="1"/>
</dbReference>
<accession>A0A9N7PLE2</accession>